<evidence type="ECO:0000256" key="2">
    <source>
        <dbReference type="SAM" id="SignalP"/>
    </source>
</evidence>
<feature type="compositionally biased region" description="Low complexity" evidence="1">
    <location>
        <begin position="27"/>
        <end position="52"/>
    </location>
</feature>
<reference evidence="3 4" key="1">
    <citation type="journal article" date="2019" name="Nat. Microbiol.">
        <title>Mediterranean grassland soil C-N compound turnover is dependent on rainfall and depth, and is mediated by genomically divergent microorganisms.</title>
        <authorList>
            <person name="Diamond S."/>
            <person name="Andeer P.F."/>
            <person name="Li Z."/>
            <person name="Crits-Christoph A."/>
            <person name="Burstein D."/>
            <person name="Anantharaman K."/>
            <person name="Lane K.R."/>
            <person name="Thomas B.C."/>
            <person name="Pan C."/>
            <person name="Northen T.R."/>
            <person name="Banfield J.F."/>
        </authorList>
    </citation>
    <scope>NUCLEOTIDE SEQUENCE [LARGE SCALE GENOMIC DNA]</scope>
    <source>
        <strain evidence="3">WS_9</strain>
    </source>
</reference>
<proteinExistence type="predicted"/>
<evidence type="ECO:0000313" key="4">
    <source>
        <dbReference type="Proteomes" id="UP000317691"/>
    </source>
</evidence>
<comment type="caution">
    <text evidence="3">The sequence shown here is derived from an EMBL/GenBank/DDBJ whole genome shotgun (WGS) entry which is preliminary data.</text>
</comment>
<dbReference type="Proteomes" id="UP000317691">
    <property type="component" value="Unassembled WGS sequence"/>
</dbReference>
<accession>A0A538TJL0</accession>
<keyword evidence="2" id="KW-0732">Signal</keyword>
<sequence>MKRIWILVSLVAVMVWTVGTSLAQSDTAPGQAPATPQAQTPASPEPQAAPQSTTPPTPDVGLKAEAGASAGATVIMEKAKKAPPQEAEATEKRLRETVKKVEEEGTSKGDQTVASRLGAEFGMTPDALIAEKSQYQTGWGELMIAHTILASAKGGVTLDQLFDMRRNGLGWGQIGHGLDLRLGGIVSAVKAESRVALGVAKADGRPAKIQSAAVHANAGTKAGVGAGHKGAGVSTDVGVGAAVKGQTGK</sequence>
<evidence type="ECO:0000313" key="3">
    <source>
        <dbReference type="EMBL" id="TMQ63805.1"/>
    </source>
</evidence>
<feature type="signal peptide" evidence="2">
    <location>
        <begin position="1"/>
        <end position="23"/>
    </location>
</feature>
<organism evidence="3 4">
    <name type="scientific">Eiseniibacteriota bacterium</name>
    <dbReference type="NCBI Taxonomy" id="2212470"/>
    <lineage>
        <taxon>Bacteria</taxon>
        <taxon>Candidatus Eiseniibacteriota</taxon>
    </lineage>
</organism>
<name>A0A538TJL0_UNCEI</name>
<feature type="chain" id="PRO_5022153463" evidence="2">
    <location>
        <begin position="24"/>
        <end position="249"/>
    </location>
</feature>
<gene>
    <name evidence="3" type="ORF">E6K79_09170</name>
</gene>
<dbReference type="AlphaFoldDB" id="A0A538TJL0"/>
<evidence type="ECO:0000256" key="1">
    <source>
        <dbReference type="SAM" id="MobiDB-lite"/>
    </source>
</evidence>
<dbReference type="EMBL" id="VBOZ01000029">
    <property type="protein sequence ID" value="TMQ63805.1"/>
    <property type="molecule type" value="Genomic_DNA"/>
</dbReference>
<feature type="compositionally biased region" description="Basic and acidic residues" evidence="1">
    <location>
        <begin position="89"/>
        <end position="107"/>
    </location>
</feature>
<feature type="region of interest" description="Disordered" evidence="1">
    <location>
        <begin position="25"/>
        <end position="112"/>
    </location>
</feature>
<protein>
    <submittedName>
        <fullName evidence="3">Uncharacterized protein</fullName>
    </submittedName>
</protein>